<dbReference type="AlphaFoldDB" id="A0AA42B7G8"/>
<dbReference type="Pfam" id="PF01594">
    <property type="entry name" value="AI-2E_transport"/>
    <property type="match status" value="1"/>
</dbReference>
<keyword evidence="5 8" id="KW-0812">Transmembrane</keyword>
<keyword evidence="4" id="KW-1003">Cell membrane</keyword>
<reference evidence="9 10" key="1">
    <citation type="journal article" date="2013" name="Antonie Van Leeuwenhoek">
        <title>Echinimonas agarilytica gen. nov., sp. nov., a new gammaproteobacterium isolated from the sea urchin Strongylocentrotus intermedius.</title>
        <authorList>
            <person name="Nedashkovskaya O.I."/>
            <person name="Stenkova A.M."/>
            <person name="Zhukova N.V."/>
            <person name="Van Trappen S."/>
            <person name="Lee J.S."/>
            <person name="Kim S.B."/>
        </authorList>
    </citation>
    <scope>NUCLEOTIDE SEQUENCE [LARGE SCALE GENOMIC DNA]</scope>
    <source>
        <strain evidence="9 10">KMM 6351</strain>
    </source>
</reference>
<evidence type="ECO:0000256" key="6">
    <source>
        <dbReference type="ARBA" id="ARBA00022989"/>
    </source>
</evidence>
<feature type="transmembrane region" description="Helical" evidence="8">
    <location>
        <begin position="72"/>
        <end position="93"/>
    </location>
</feature>
<dbReference type="InterPro" id="IPR002549">
    <property type="entry name" value="AI-2E-like"/>
</dbReference>
<comment type="subcellular location">
    <subcellularLocation>
        <location evidence="1">Cell membrane</location>
        <topology evidence="1">Multi-pass membrane protein</topology>
    </subcellularLocation>
</comment>
<dbReference type="GO" id="GO:0005886">
    <property type="term" value="C:plasma membrane"/>
    <property type="evidence" value="ECO:0007669"/>
    <property type="project" value="UniProtKB-SubCell"/>
</dbReference>
<dbReference type="EMBL" id="JAMQGP010000002">
    <property type="protein sequence ID" value="MCM2679283.1"/>
    <property type="molecule type" value="Genomic_DNA"/>
</dbReference>
<gene>
    <name evidence="9" type="ORF">NAF29_06280</name>
</gene>
<keyword evidence="7 8" id="KW-0472">Membrane</keyword>
<evidence type="ECO:0000256" key="7">
    <source>
        <dbReference type="ARBA" id="ARBA00023136"/>
    </source>
</evidence>
<keyword evidence="6 8" id="KW-1133">Transmembrane helix</keyword>
<comment type="similarity">
    <text evidence="2">Belongs to the autoinducer-2 exporter (AI-2E) (TC 2.A.86) family.</text>
</comment>
<evidence type="ECO:0000313" key="9">
    <source>
        <dbReference type="EMBL" id="MCM2679283.1"/>
    </source>
</evidence>
<keyword evidence="3" id="KW-0813">Transport</keyword>
<evidence type="ECO:0000256" key="5">
    <source>
        <dbReference type="ARBA" id="ARBA00022692"/>
    </source>
</evidence>
<feature type="transmembrane region" description="Helical" evidence="8">
    <location>
        <begin position="156"/>
        <end position="177"/>
    </location>
</feature>
<evidence type="ECO:0000256" key="2">
    <source>
        <dbReference type="ARBA" id="ARBA00009773"/>
    </source>
</evidence>
<feature type="transmembrane region" description="Helical" evidence="8">
    <location>
        <begin position="20"/>
        <end position="51"/>
    </location>
</feature>
<keyword evidence="10" id="KW-1185">Reference proteome</keyword>
<evidence type="ECO:0000256" key="4">
    <source>
        <dbReference type="ARBA" id="ARBA00022475"/>
    </source>
</evidence>
<feature type="transmembrane region" description="Helical" evidence="8">
    <location>
        <begin position="217"/>
        <end position="234"/>
    </location>
</feature>
<evidence type="ECO:0000256" key="1">
    <source>
        <dbReference type="ARBA" id="ARBA00004651"/>
    </source>
</evidence>
<feature type="transmembrane region" description="Helical" evidence="8">
    <location>
        <begin position="282"/>
        <end position="301"/>
    </location>
</feature>
<dbReference type="PANTHER" id="PTHR21716">
    <property type="entry name" value="TRANSMEMBRANE PROTEIN"/>
    <property type="match status" value="1"/>
</dbReference>
<dbReference type="RefSeq" id="WP_251260635.1">
    <property type="nucleotide sequence ID" value="NZ_JAMQGP010000002.1"/>
</dbReference>
<evidence type="ECO:0000313" key="10">
    <source>
        <dbReference type="Proteomes" id="UP001165393"/>
    </source>
</evidence>
<evidence type="ECO:0000256" key="3">
    <source>
        <dbReference type="ARBA" id="ARBA00022448"/>
    </source>
</evidence>
<feature type="transmembrane region" description="Helical" evidence="8">
    <location>
        <begin position="240"/>
        <end position="270"/>
    </location>
</feature>
<dbReference type="PANTHER" id="PTHR21716:SF53">
    <property type="entry name" value="PERMEASE PERM-RELATED"/>
    <property type="match status" value="1"/>
</dbReference>
<organism evidence="9 10">
    <name type="scientific">Echinimonas agarilytica</name>
    <dbReference type="NCBI Taxonomy" id="1215918"/>
    <lineage>
        <taxon>Bacteria</taxon>
        <taxon>Pseudomonadati</taxon>
        <taxon>Pseudomonadota</taxon>
        <taxon>Gammaproteobacteria</taxon>
        <taxon>Alteromonadales</taxon>
        <taxon>Echinimonadaceae</taxon>
        <taxon>Echinimonas</taxon>
    </lineage>
</organism>
<comment type="caution">
    <text evidence="9">The sequence shown here is derived from an EMBL/GenBank/DDBJ whole genome shotgun (WGS) entry which is preliminary data.</text>
</comment>
<proteinExistence type="inferred from homology"/>
<evidence type="ECO:0000256" key="8">
    <source>
        <dbReference type="SAM" id="Phobius"/>
    </source>
</evidence>
<dbReference type="Proteomes" id="UP001165393">
    <property type="component" value="Unassembled WGS sequence"/>
</dbReference>
<accession>A0AA42B7G8</accession>
<name>A0AA42B7G8_9GAMM</name>
<sequence>MFNMLNRWYQRKFSDPAAVSLFMILLSGFLVIYFGGALLAPILLALVLAYALEWPVERLEAWGVPRRFGATIVLLAFASIVLLGVLILVPIVWNQSVNLARELPTMVEKLQHTMWDLHSAYPEYVSREHLDGVTHNVRDSVIEYGQTFLSTSLQSLVSVVALLIYVVVVPLLMFFFLKDKDELIQGISRFLPANRRLANQVRDEMNAQIINYIRGKVLEILIVGITTYIFFFIIELRYSALLAVLVGLSVLIPYVGAALVTIPIAVVGLFQWGATADFGYLMLGYGVIQALDGNLLVPILFSEAVNLHPVLIIIAVLVFGGLWGFWGVFFAIPLATLVKAVINAWPTNADEILSEKQQE</sequence>
<protein>
    <submittedName>
        <fullName evidence="9">AI-2E family transporter</fullName>
    </submittedName>
</protein>
<dbReference type="GO" id="GO:0055085">
    <property type="term" value="P:transmembrane transport"/>
    <property type="evidence" value="ECO:0007669"/>
    <property type="project" value="TreeGrafter"/>
</dbReference>
<feature type="transmembrane region" description="Helical" evidence="8">
    <location>
        <begin position="307"/>
        <end position="332"/>
    </location>
</feature>